<feature type="compositionally biased region" description="Basic and acidic residues" evidence="1">
    <location>
        <begin position="395"/>
        <end position="409"/>
    </location>
</feature>
<dbReference type="Pfam" id="PF04059">
    <property type="entry name" value="RRM_2"/>
    <property type="match status" value="1"/>
</dbReference>
<keyword evidence="4" id="KW-1185">Reference proteome</keyword>
<dbReference type="EMBL" id="CAXAMN010026583">
    <property type="protein sequence ID" value="CAK9104166.1"/>
    <property type="molecule type" value="Genomic_DNA"/>
</dbReference>
<evidence type="ECO:0000313" key="4">
    <source>
        <dbReference type="Proteomes" id="UP001642484"/>
    </source>
</evidence>
<feature type="region of interest" description="Disordered" evidence="1">
    <location>
        <begin position="367"/>
        <end position="409"/>
    </location>
</feature>
<evidence type="ECO:0000313" key="3">
    <source>
        <dbReference type="EMBL" id="CAK9104166.1"/>
    </source>
</evidence>
<dbReference type="SUPFAM" id="SSF54928">
    <property type="entry name" value="RNA-binding domain, RBD"/>
    <property type="match status" value="1"/>
</dbReference>
<accession>A0ABP0RY20</accession>
<dbReference type="Proteomes" id="UP001642484">
    <property type="component" value="Unassembled WGS sequence"/>
</dbReference>
<comment type="caution">
    <text evidence="3">The sequence shown here is derived from an EMBL/GenBank/DDBJ whole genome shotgun (WGS) entry which is preliminary data.</text>
</comment>
<gene>
    <name evidence="3" type="ORF">CCMP2556_LOCUS48856</name>
</gene>
<evidence type="ECO:0000256" key="1">
    <source>
        <dbReference type="SAM" id="MobiDB-lite"/>
    </source>
</evidence>
<organism evidence="3 4">
    <name type="scientific">Durusdinium trenchii</name>
    <dbReference type="NCBI Taxonomy" id="1381693"/>
    <lineage>
        <taxon>Eukaryota</taxon>
        <taxon>Sar</taxon>
        <taxon>Alveolata</taxon>
        <taxon>Dinophyceae</taxon>
        <taxon>Suessiales</taxon>
        <taxon>Symbiodiniaceae</taxon>
        <taxon>Durusdinium</taxon>
    </lineage>
</organism>
<feature type="domain" description="Mei2-like C-terminal RNA recognition motif" evidence="2">
    <location>
        <begin position="243"/>
        <end position="338"/>
    </location>
</feature>
<feature type="region of interest" description="Disordered" evidence="1">
    <location>
        <begin position="102"/>
        <end position="157"/>
    </location>
</feature>
<reference evidence="3 4" key="1">
    <citation type="submission" date="2024-02" db="EMBL/GenBank/DDBJ databases">
        <authorList>
            <person name="Chen Y."/>
            <person name="Shah S."/>
            <person name="Dougan E. K."/>
            <person name="Thang M."/>
            <person name="Chan C."/>
        </authorList>
    </citation>
    <scope>NUCLEOTIDE SEQUENCE [LARGE SCALE GENOMIC DNA]</scope>
</reference>
<sequence>MLVLDWTWLKEAIQQGTGSQFTYQSLQALPPISWTGWPPSFFFCEAILCTVTMGPTLPLPMEGGDRVVIKKTFIEVEDDATPTGLPATYNSDSVIWSRFKRQVSPMSTSQEQPSPPKVPPVEMAPREPQPLLSSLNKKERLSRSSVSTDDTDTDACERPEHAEQGLVLMRLREPSPETLDAAMNLAVTQASQALDAAGITLERQPLDELLQKISAAEPRPVSLLEAVGAVGESPRSGAFVGETTVMLRNLPNNYSRNMVCAMMDKEGFHGKYDFLYLPIDFRSKASLGYAFVNLINAVEANNFWKTFDGFTKWVLPSAKVCSVSWSGPHQGQESHVERYRDSPIMHGSVPDEFKPVIFEAGTGRRLDFPLPSRKLRAPRRRPATLPGTQGPGPEKGAEKGLPEKAEQRP</sequence>
<dbReference type="InterPro" id="IPR007201">
    <property type="entry name" value="Mei2-like_Rrm_C"/>
</dbReference>
<proteinExistence type="predicted"/>
<name>A0ABP0RY20_9DINO</name>
<dbReference type="CDD" id="cd12277">
    <property type="entry name" value="RRM3_MEI2_EAR1_like"/>
    <property type="match status" value="1"/>
</dbReference>
<protein>
    <recommendedName>
        <fullName evidence="2">Mei2-like C-terminal RNA recognition motif domain-containing protein</fullName>
    </recommendedName>
</protein>
<feature type="compositionally biased region" description="Basic residues" evidence="1">
    <location>
        <begin position="373"/>
        <end position="382"/>
    </location>
</feature>
<dbReference type="InterPro" id="IPR035979">
    <property type="entry name" value="RBD_domain_sf"/>
</dbReference>
<evidence type="ECO:0000259" key="2">
    <source>
        <dbReference type="Pfam" id="PF04059"/>
    </source>
</evidence>